<protein>
    <submittedName>
        <fullName evidence="2">HNH endonuclease</fullName>
    </submittedName>
</protein>
<dbReference type="InterPro" id="IPR002711">
    <property type="entry name" value="HNH"/>
</dbReference>
<name>A0A4R3N530_9BACI</name>
<accession>A0A4R3N530</accession>
<dbReference type="GO" id="GO:0004519">
    <property type="term" value="F:endonuclease activity"/>
    <property type="evidence" value="ECO:0007669"/>
    <property type="project" value="UniProtKB-KW"/>
</dbReference>
<keyword evidence="3" id="KW-1185">Reference proteome</keyword>
<keyword evidence="2" id="KW-0255">Endonuclease</keyword>
<evidence type="ECO:0000313" key="2">
    <source>
        <dbReference type="EMBL" id="TCT23381.1"/>
    </source>
</evidence>
<sequence>MKTRAEKFYKSKAWRQCRDAYYVAKHGLCERCSSPGKIVHHRIYLTPENINDPDISLNWNNLELLCQDCHNKEHHGTEPVADGLRFDESGNLVKV</sequence>
<proteinExistence type="predicted"/>
<dbReference type="InterPro" id="IPR003615">
    <property type="entry name" value="HNH_nuc"/>
</dbReference>
<dbReference type="Proteomes" id="UP000294650">
    <property type="component" value="Unassembled WGS sequence"/>
</dbReference>
<feature type="domain" description="HNH" evidence="1">
    <location>
        <begin position="29"/>
        <end position="75"/>
    </location>
</feature>
<reference evidence="2 3" key="1">
    <citation type="submission" date="2019-03" db="EMBL/GenBank/DDBJ databases">
        <title>Genomic Encyclopedia of Type Strains, Phase IV (KMG-IV): sequencing the most valuable type-strain genomes for metagenomic binning, comparative biology and taxonomic classification.</title>
        <authorList>
            <person name="Goeker M."/>
        </authorList>
    </citation>
    <scope>NUCLEOTIDE SEQUENCE [LARGE SCALE GENOMIC DNA]</scope>
    <source>
        <strain evidence="2 3">DSM 25894</strain>
    </source>
</reference>
<comment type="caution">
    <text evidence="2">The sequence shown here is derived from an EMBL/GenBank/DDBJ whole genome shotgun (WGS) entry which is preliminary data.</text>
</comment>
<gene>
    <name evidence="2" type="ORF">EDD68_10795</name>
</gene>
<dbReference type="GO" id="GO:0003676">
    <property type="term" value="F:nucleic acid binding"/>
    <property type="evidence" value="ECO:0007669"/>
    <property type="project" value="InterPro"/>
</dbReference>
<organism evidence="2 3">
    <name type="scientific">Melghiribacillus thermohalophilus</name>
    <dbReference type="NCBI Taxonomy" id="1324956"/>
    <lineage>
        <taxon>Bacteria</taxon>
        <taxon>Bacillati</taxon>
        <taxon>Bacillota</taxon>
        <taxon>Bacilli</taxon>
        <taxon>Bacillales</taxon>
        <taxon>Bacillaceae</taxon>
        <taxon>Melghiribacillus</taxon>
    </lineage>
</organism>
<keyword evidence="2" id="KW-0540">Nuclease</keyword>
<dbReference type="EMBL" id="SMAN01000007">
    <property type="protein sequence ID" value="TCT23381.1"/>
    <property type="molecule type" value="Genomic_DNA"/>
</dbReference>
<dbReference type="RefSeq" id="WP_424399158.1">
    <property type="nucleotide sequence ID" value="NZ_SMAN01000007.1"/>
</dbReference>
<dbReference type="GO" id="GO:0008270">
    <property type="term" value="F:zinc ion binding"/>
    <property type="evidence" value="ECO:0007669"/>
    <property type="project" value="InterPro"/>
</dbReference>
<keyword evidence="2" id="KW-0378">Hydrolase</keyword>
<evidence type="ECO:0000313" key="3">
    <source>
        <dbReference type="Proteomes" id="UP000294650"/>
    </source>
</evidence>
<dbReference type="CDD" id="cd00085">
    <property type="entry name" value="HNHc"/>
    <property type="match status" value="1"/>
</dbReference>
<dbReference type="AlphaFoldDB" id="A0A4R3N530"/>
<evidence type="ECO:0000259" key="1">
    <source>
        <dbReference type="Pfam" id="PF01844"/>
    </source>
</evidence>
<dbReference type="Pfam" id="PF01844">
    <property type="entry name" value="HNH"/>
    <property type="match status" value="1"/>
</dbReference>